<dbReference type="Proteomes" id="UP001185899">
    <property type="component" value="Unassembled WGS sequence"/>
</dbReference>
<organism evidence="5 6">
    <name type="scientific">Rhodococcus cercidiphylli</name>
    <dbReference type="NCBI Taxonomy" id="489916"/>
    <lineage>
        <taxon>Bacteria</taxon>
        <taxon>Bacillati</taxon>
        <taxon>Actinomycetota</taxon>
        <taxon>Actinomycetes</taxon>
        <taxon>Mycobacteriales</taxon>
        <taxon>Nocardiaceae</taxon>
        <taxon>Rhodococcus</taxon>
    </lineage>
</organism>
<dbReference type="Pfam" id="PF17932">
    <property type="entry name" value="TetR_C_24"/>
    <property type="match status" value="1"/>
</dbReference>
<dbReference type="Gene3D" id="1.10.357.10">
    <property type="entry name" value="Tetracycline Repressor, domain 2"/>
    <property type="match status" value="1"/>
</dbReference>
<name>A0ABU4B199_9NOCA</name>
<evidence type="ECO:0000313" key="5">
    <source>
        <dbReference type="EMBL" id="MDV6232277.1"/>
    </source>
</evidence>
<sequence length="215" mass="23437">MSRVEEVTVQESEAKPTTVREQRKAERRQQLLGAAASLFAERGFTSVRLEDLGAAVGVSGPAVYRHFPNKEAVLVELMVGISEYLLDGGRAVVDRGEVAADTVSALVEFHLDFAFDTPAFIRIQDRDLQSLPEGARRKVRRMQREYVELWVEVLCAVDPELNESDARTTAHAVFGLINSTPYSAGRTPSKNARPVLRAMALGALGVAAPSRAAST</sequence>
<feature type="DNA-binding region" description="H-T-H motif" evidence="2">
    <location>
        <begin position="48"/>
        <end position="67"/>
    </location>
</feature>
<feature type="domain" description="HTH tetR-type" evidence="4">
    <location>
        <begin position="25"/>
        <end position="85"/>
    </location>
</feature>
<comment type="caution">
    <text evidence="5">The sequence shown here is derived from an EMBL/GenBank/DDBJ whole genome shotgun (WGS) entry which is preliminary data.</text>
</comment>
<evidence type="ECO:0000259" key="4">
    <source>
        <dbReference type="PROSITE" id="PS50977"/>
    </source>
</evidence>
<evidence type="ECO:0000256" key="1">
    <source>
        <dbReference type="ARBA" id="ARBA00023125"/>
    </source>
</evidence>
<dbReference type="SUPFAM" id="SSF48498">
    <property type="entry name" value="Tetracyclin repressor-like, C-terminal domain"/>
    <property type="match status" value="1"/>
</dbReference>
<protein>
    <submittedName>
        <fullName evidence="5">TetR/AcrR family transcriptional regulator</fullName>
    </submittedName>
</protein>
<feature type="region of interest" description="Disordered" evidence="3">
    <location>
        <begin position="1"/>
        <end position="23"/>
    </location>
</feature>
<dbReference type="PRINTS" id="PR00455">
    <property type="entry name" value="HTHTETR"/>
</dbReference>
<dbReference type="RefSeq" id="WP_068054913.1">
    <property type="nucleotide sequence ID" value="NZ_JAWLKE010000006.1"/>
</dbReference>
<evidence type="ECO:0000313" key="6">
    <source>
        <dbReference type="Proteomes" id="UP001185899"/>
    </source>
</evidence>
<evidence type="ECO:0000256" key="2">
    <source>
        <dbReference type="PROSITE-ProRule" id="PRU00335"/>
    </source>
</evidence>
<dbReference type="InterPro" id="IPR036271">
    <property type="entry name" value="Tet_transcr_reg_TetR-rel_C_sf"/>
</dbReference>
<keyword evidence="6" id="KW-1185">Reference proteome</keyword>
<accession>A0ABU4B199</accession>
<evidence type="ECO:0000256" key="3">
    <source>
        <dbReference type="SAM" id="MobiDB-lite"/>
    </source>
</evidence>
<dbReference type="PANTHER" id="PTHR30055">
    <property type="entry name" value="HTH-TYPE TRANSCRIPTIONAL REGULATOR RUTR"/>
    <property type="match status" value="1"/>
</dbReference>
<dbReference type="SUPFAM" id="SSF46689">
    <property type="entry name" value="Homeodomain-like"/>
    <property type="match status" value="1"/>
</dbReference>
<dbReference type="InterPro" id="IPR001647">
    <property type="entry name" value="HTH_TetR"/>
</dbReference>
<gene>
    <name evidence="5" type="ORF">R3P95_17130</name>
</gene>
<dbReference type="InterPro" id="IPR041490">
    <property type="entry name" value="KstR2_TetR_C"/>
</dbReference>
<reference evidence="5 6" key="1">
    <citation type="submission" date="2023-10" db="EMBL/GenBank/DDBJ databases">
        <title>Development of a sustainable strategy for remediation of hydrocarbon-contaminated territories based on the waste exchange concept.</title>
        <authorList>
            <person name="Krivoruchko A."/>
        </authorList>
    </citation>
    <scope>NUCLEOTIDE SEQUENCE [LARGE SCALE GENOMIC DNA]</scope>
    <source>
        <strain evidence="5 6">IEGM 1322</strain>
    </source>
</reference>
<dbReference type="Pfam" id="PF00440">
    <property type="entry name" value="TetR_N"/>
    <property type="match status" value="1"/>
</dbReference>
<dbReference type="InterPro" id="IPR050109">
    <property type="entry name" value="HTH-type_TetR-like_transc_reg"/>
</dbReference>
<dbReference type="InterPro" id="IPR009057">
    <property type="entry name" value="Homeodomain-like_sf"/>
</dbReference>
<dbReference type="PROSITE" id="PS50977">
    <property type="entry name" value="HTH_TETR_2"/>
    <property type="match status" value="1"/>
</dbReference>
<dbReference type="EMBL" id="JAWLKE010000006">
    <property type="protein sequence ID" value="MDV6232277.1"/>
    <property type="molecule type" value="Genomic_DNA"/>
</dbReference>
<dbReference type="Gene3D" id="1.10.10.60">
    <property type="entry name" value="Homeodomain-like"/>
    <property type="match status" value="1"/>
</dbReference>
<keyword evidence="1 2" id="KW-0238">DNA-binding</keyword>
<proteinExistence type="predicted"/>
<dbReference type="PANTHER" id="PTHR30055:SF237">
    <property type="entry name" value="TRANSCRIPTIONAL REPRESSOR MCE3R"/>
    <property type="match status" value="1"/>
</dbReference>